<evidence type="ECO:0000313" key="1">
    <source>
        <dbReference type="EMBL" id="MFC3766319.1"/>
    </source>
</evidence>
<reference evidence="2" key="1">
    <citation type="journal article" date="2019" name="Int. J. Syst. Evol. Microbiol.">
        <title>The Global Catalogue of Microorganisms (GCM) 10K type strain sequencing project: providing services to taxonomists for standard genome sequencing and annotation.</title>
        <authorList>
            <consortium name="The Broad Institute Genomics Platform"/>
            <consortium name="The Broad Institute Genome Sequencing Center for Infectious Disease"/>
            <person name="Wu L."/>
            <person name="Ma J."/>
        </authorList>
    </citation>
    <scope>NUCLEOTIDE SEQUENCE [LARGE SCALE GENOMIC DNA]</scope>
    <source>
        <strain evidence="2">CGMCC 4.7241</strain>
    </source>
</reference>
<accession>A0ABV7YQ43</accession>
<evidence type="ECO:0008006" key="3">
    <source>
        <dbReference type="Google" id="ProtNLM"/>
    </source>
</evidence>
<organism evidence="1 2">
    <name type="scientific">Tenggerimyces flavus</name>
    <dbReference type="NCBI Taxonomy" id="1708749"/>
    <lineage>
        <taxon>Bacteria</taxon>
        <taxon>Bacillati</taxon>
        <taxon>Actinomycetota</taxon>
        <taxon>Actinomycetes</taxon>
        <taxon>Propionibacteriales</taxon>
        <taxon>Nocardioidaceae</taxon>
        <taxon>Tenggerimyces</taxon>
    </lineage>
</organism>
<gene>
    <name evidence="1" type="ORF">ACFOUW_36205</name>
</gene>
<protein>
    <recommendedName>
        <fullName evidence="3">SAF domain-containing protein</fullName>
    </recommendedName>
</protein>
<dbReference type="Proteomes" id="UP001595699">
    <property type="component" value="Unassembled WGS sequence"/>
</dbReference>
<evidence type="ECO:0000313" key="2">
    <source>
        <dbReference type="Proteomes" id="UP001595699"/>
    </source>
</evidence>
<dbReference type="EMBL" id="JBHRZH010000051">
    <property type="protein sequence ID" value="MFC3766319.1"/>
    <property type="molecule type" value="Genomic_DNA"/>
</dbReference>
<dbReference type="RefSeq" id="WP_205117937.1">
    <property type="nucleotide sequence ID" value="NZ_JAFBCM010000001.1"/>
</dbReference>
<sequence length="203" mass="21786">MPRWLDPKLILGILLVLGSMAAGARILSDNNRTVEVWALKADLAADANIAETSLVATSVRFTSKTNADQYVSAAKFPNGARMLRKVNKGEFLPRNAFTTEEDKSNLVDLPIPIAAQFIPAGVAVNKRVDVYVVPDESKAVPKDGFKVLEDVVVTSVPREAGLTGSNDSKVTLRFGVDPEKIDIDTVVSKLVTGTAVVVLRVGK</sequence>
<name>A0ABV7YQ43_9ACTN</name>
<comment type="caution">
    <text evidence="1">The sequence shown here is derived from an EMBL/GenBank/DDBJ whole genome shotgun (WGS) entry which is preliminary data.</text>
</comment>
<keyword evidence="2" id="KW-1185">Reference proteome</keyword>
<proteinExistence type="predicted"/>